<evidence type="ECO:0000256" key="1">
    <source>
        <dbReference type="ARBA" id="ARBA00004651"/>
    </source>
</evidence>
<evidence type="ECO:0000256" key="3">
    <source>
        <dbReference type="ARBA" id="ARBA00022448"/>
    </source>
</evidence>
<dbReference type="InterPro" id="IPR001638">
    <property type="entry name" value="Solute-binding_3/MltF_N"/>
</dbReference>
<dbReference type="SUPFAM" id="SSF53850">
    <property type="entry name" value="Periplasmic binding protein-like II"/>
    <property type="match status" value="1"/>
</dbReference>
<dbReference type="GO" id="GO:0043190">
    <property type="term" value="C:ATP-binding cassette (ABC) transporter complex"/>
    <property type="evidence" value="ECO:0007669"/>
    <property type="project" value="InterPro"/>
</dbReference>
<keyword evidence="8 9" id="KW-0472">Membrane</keyword>
<keyword evidence="3 9" id="KW-0813">Transport</keyword>
<sequence length="497" mass="54609">MILLKQSNQVWLGFISCLLIIILIFYSQLTGANANTLVIATEPTFPPFEMAAKTGGELEGFDIDLMRAIGQESGLKVKFESLPFDGIIPALQSGTVDGAISGMTITPERAKTIAFSRPYFKAGLAIAVQENNSNIKSFADLDNQRIAVQISTTGANKVKTIPGAKITTFDNAPLALQELVNGNVDAVVNDAPVTLYAIKTGNLQGIKVVSELLTEEYYGIALPHKSPYIQIINNSLQTLIDQGKYQVIYQKWFAGSPSSLPLIAPSLQENEESSINFNQLILNLIKGAIITLELTAFSVFLGMVGGALLALARLSNYEVLRWLARFYIDGFRGTPLLVQIFMIYFGLPALFQQLGFTFNIARFPAAVMALSLNASAYLAEIIRGGIQSVPKGQGEAAKSLGMTPTQTMRYVIFPQAFRYILPPLGNEFITILKDTSLVAVIGFEELFRQGQLMVATTYRAFEIYTAVAIIYLILTLLSSRLFSWLEWRLNPLQQVKN</sequence>
<evidence type="ECO:0000256" key="5">
    <source>
        <dbReference type="ARBA" id="ARBA00022692"/>
    </source>
</evidence>
<reference evidence="12" key="1">
    <citation type="submission" date="2017-05" db="EMBL/GenBank/DDBJ databases">
        <title>Physiological properties and genetic analysis related to exopolysaccharide production of fresh-water unicellular cyanobacterium Aphanothece sacrum, Suizenji Nori, that has been cultured as a food source in Japan.</title>
        <authorList>
            <person name="Kanesaki Y."/>
            <person name="Yoshikawa S."/>
            <person name="Ohki K."/>
        </authorList>
    </citation>
    <scope>NUCLEOTIDE SEQUENCE [LARGE SCALE GENOMIC DNA]</scope>
    <source>
        <strain evidence="12">FPU1</strain>
    </source>
</reference>
<dbReference type="OrthoDB" id="9774451at2"/>
<feature type="transmembrane region" description="Helical" evidence="9">
    <location>
        <begin position="463"/>
        <end position="482"/>
    </location>
</feature>
<dbReference type="CDD" id="cd06261">
    <property type="entry name" value="TM_PBP2"/>
    <property type="match status" value="1"/>
</dbReference>
<dbReference type="SMART" id="SM00062">
    <property type="entry name" value="PBPb"/>
    <property type="match status" value="1"/>
</dbReference>
<dbReference type="AlphaFoldDB" id="A0A401IEC7"/>
<dbReference type="InterPro" id="IPR010065">
    <property type="entry name" value="AA_ABC_transptr_permease_3TM"/>
</dbReference>
<evidence type="ECO:0000256" key="7">
    <source>
        <dbReference type="ARBA" id="ARBA00022989"/>
    </source>
</evidence>
<keyword evidence="12" id="KW-1185">Reference proteome</keyword>
<accession>A0A401IEC7</accession>
<dbReference type="SMART" id="SM00079">
    <property type="entry name" value="PBPe"/>
    <property type="match status" value="1"/>
</dbReference>
<dbReference type="SUPFAM" id="SSF161098">
    <property type="entry name" value="MetI-like"/>
    <property type="match status" value="1"/>
</dbReference>
<gene>
    <name evidence="11" type="ORF">AsFPU1_0992</name>
</gene>
<dbReference type="Pfam" id="PF00497">
    <property type="entry name" value="SBP_bac_3"/>
    <property type="match status" value="1"/>
</dbReference>
<dbReference type="PROSITE" id="PS51257">
    <property type="entry name" value="PROKAR_LIPOPROTEIN"/>
    <property type="match status" value="1"/>
</dbReference>
<dbReference type="EMBL" id="BDQK01000003">
    <property type="protein sequence ID" value="GBF79594.1"/>
    <property type="molecule type" value="Genomic_DNA"/>
</dbReference>
<organism evidence="11 12">
    <name type="scientific">Aphanothece sacrum FPU1</name>
    <dbReference type="NCBI Taxonomy" id="1920663"/>
    <lineage>
        <taxon>Bacteria</taxon>
        <taxon>Bacillati</taxon>
        <taxon>Cyanobacteriota</taxon>
        <taxon>Cyanophyceae</taxon>
        <taxon>Oscillatoriophycideae</taxon>
        <taxon>Chroococcales</taxon>
        <taxon>Aphanothecaceae</taxon>
        <taxon>Aphanothece</taxon>
    </lineage>
</organism>
<dbReference type="RefSeq" id="WP_124978322.1">
    <property type="nucleotide sequence ID" value="NZ_BDQK01000003.1"/>
</dbReference>
<evidence type="ECO:0000259" key="10">
    <source>
        <dbReference type="PROSITE" id="PS50928"/>
    </source>
</evidence>
<dbReference type="Gene3D" id="1.10.3720.10">
    <property type="entry name" value="MetI-like"/>
    <property type="match status" value="1"/>
</dbReference>
<evidence type="ECO:0000313" key="11">
    <source>
        <dbReference type="EMBL" id="GBF79594.1"/>
    </source>
</evidence>
<name>A0A401IEC7_APHSA</name>
<proteinExistence type="inferred from homology"/>
<feature type="transmembrane region" description="Helical" evidence="9">
    <location>
        <begin position="288"/>
        <end position="312"/>
    </location>
</feature>
<dbReference type="InterPro" id="IPR043429">
    <property type="entry name" value="ArtM/GltK/GlnP/TcyL/YhdX-like"/>
</dbReference>
<dbReference type="NCBIfam" id="TIGR01726">
    <property type="entry name" value="HEQRo_perm_3TM"/>
    <property type="match status" value="1"/>
</dbReference>
<comment type="subcellular location">
    <subcellularLocation>
        <location evidence="1 9">Cell membrane</location>
        <topology evidence="1 9">Multi-pass membrane protein</topology>
    </subcellularLocation>
</comment>
<dbReference type="GO" id="GO:0015276">
    <property type="term" value="F:ligand-gated monoatomic ion channel activity"/>
    <property type="evidence" value="ECO:0007669"/>
    <property type="project" value="InterPro"/>
</dbReference>
<dbReference type="FunFam" id="1.10.3720.10:FF:000033">
    <property type="entry name" value="Polar amino acid ABC transporter permease"/>
    <property type="match status" value="1"/>
</dbReference>
<dbReference type="Pfam" id="PF00528">
    <property type="entry name" value="BPD_transp_1"/>
    <property type="match status" value="1"/>
</dbReference>
<feature type="domain" description="ABC transmembrane type-1" evidence="10">
    <location>
        <begin position="288"/>
        <end position="482"/>
    </location>
</feature>
<dbReference type="Gene3D" id="3.40.190.10">
    <property type="entry name" value="Periplasmic binding protein-like II"/>
    <property type="match status" value="2"/>
</dbReference>
<dbReference type="InterPro" id="IPR035906">
    <property type="entry name" value="MetI-like_sf"/>
</dbReference>
<evidence type="ECO:0000256" key="9">
    <source>
        <dbReference type="RuleBase" id="RU363032"/>
    </source>
</evidence>
<dbReference type="GO" id="GO:0006865">
    <property type="term" value="P:amino acid transport"/>
    <property type="evidence" value="ECO:0007669"/>
    <property type="project" value="UniProtKB-KW"/>
</dbReference>
<dbReference type="InterPro" id="IPR001320">
    <property type="entry name" value="Iontro_rcpt_C"/>
</dbReference>
<keyword evidence="4" id="KW-1003">Cell membrane</keyword>
<keyword evidence="5 9" id="KW-0812">Transmembrane</keyword>
<keyword evidence="6" id="KW-0029">Amino-acid transport</keyword>
<evidence type="ECO:0000256" key="2">
    <source>
        <dbReference type="ARBA" id="ARBA00010072"/>
    </source>
</evidence>
<dbReference type="PANTHER" id="PTHR30614">
    <property type="entry name" value="MEMBRANE COMPONENT OF AMINO ACID ABC TRANSPORTER"/>
    <property type="match status" value="1"/>
</dbReference>
<comment type="similarity">
    <text evidence="2">Belongs to the binding-protein-dependent transport system permease family. HisMQ subfamily.</text>
</comment>
<dbReference type="CDD" id="cd13624">
    <property type="entry name" value="PBP2_Arg_Lys_His"/>
    <property type="match status" value="1"/>
</dbReference>
<evidence type="ECO:0000256" key="8">
    <source>
        <dbReference type="ARBA" id="ARBA00023136"/>
    </source>
</evidence>
<evidence type="ECO:0000256" key="4">
    <source>
        <dbReference type="ARBA" id="ARBA00022475"/>
    </source>
</evidence>
<dbReference type="Proteomes" id="UP000287247">
    <property type="component" value="Unassembled WGS sequence"/>
</dbReference>
<protein>
    <submittedName>
        <fullName evidence="11">ABC transporter substrate-binding protein</fullName>
    </submittedName>
</protein>
<dbReference type="PANTHER" id="PTHR30614:SF20">
    <property type="entry name" value="GLUTAMINE TRANSPORT SYSTEM PERMEASE PROTEIN GLNP"/>
    <property type="match status" value="1"/>
</dbReference>
<dbReference type="InterPro" id="IPR000515">
    <property type="entry name" value="MetI-like"/>
</dbReference>
<evidence type="ECO:0000256" key="6">
    <source>
        <dbReference type="ARBA" id="ARBA00022970"/>
    </source>
</evidence>
<feature type="transmembrane region" description="Helical" evidence="9">
    <location>
        <begin position="333"/>
        <end position="351"/>
    </location>
</feature>
<evidence type="ECO:0000313" key="12">
    <source>
        <dbReference type="Proteomes" id="UP000287247"/>
    </source>
</evidence>
<comment type="caution">
    <text evidence="11">The sequence shown here is derived from an EMBL/GenBank/DDBJ whole genome shotgun (WGS) entry which is preliminary data.</text>
</comment>
<feature type="transmembrane region" description="Helical" evidence="9">
    <location>
        <begin position="12"/>
        <end position="29"/>
    </location>
</feature>
<keyword evidence="7 9" id="KW-1133">Transmembrane helix</keyword>
<dbReference type="PROSITE" id="PS50928">
    <property type="entry name" value="ABC_TM1"/>
    <property type="match status" value="1"/>
</dbReference>